<dbReference type="SMART" id="SM00198">
    <property type="entry name" value="SCP"/>
    <property type="match status" value="1"/>
</dbReference>
<evidence type="ECO:0000256" key="1">
    <source>
        <dbReference type="SAM" id="MobiDB-lite"/>
    </source>
</evidence>
<comment type="caution">
    <text evidence="4">The sequence shown here is derived from an EMBL/GenBank/DDBJ whole genome shotgun (WGS) entry which is preliminary data.</text>
</comment>
<dbReference type="SUPFAM" id="SSF55797">
    <property type="entry name" value="PR-1-like"/>
    <property type="match status" value="1"/>
</dbReference>
<name>A0A8H5AXV2_9AGAR</name>
<keyword evidence="5" id="KW-1185">Reference proteome</keyword>
<feature type="signal peptide" evidence="2">
    <location>
        <begin position="1"/>
        <end position="22"/>
    </location>
</feature>
<evidence type="ECO:0000313" key="4">
    <source>
        <dbReference type="EMBL" id="KAF5313070.1"/>
    </source>
</evidence>
<evidence type="ECO:0000256" key="2">
    <source>
        <dbReference type="SAM" id="SignalP"/>
    </source>
</evidence>
<sequence length="371" mass="37608">MARLAAILTLSVLFASLPSALAGPACARRHFKQADCVARCKSRWGWTGAMMNTDPWGSVVQKTDTDANWDAAIASACGSPSVPASAAVPSVTPPTANAISAPSGDDNTVTASASATASIASSSPLPASIANFFSSASAARASVTLSKALPSGTPSARVQIASTIAKPASSPSAAGLRPTDIPVTTARAARPSPVAPITTSPKPVEPTPTKAATTAANSGSNNGGSSGTSQADIQAYLAGHNTIRAQHGASALTWNDNLASKAQEWANKCVFQHSGGQLGPFGENLAAGTGSSYGIAAAIKSWTDEVSEYNPSNPVASHFTQVVWKGTSEVGCAVASCNGIFDPKFGPAKFFVCEYSKQGNIIGQFPQNVQV</sequence>
<dbReference type="Proteomes" id="UP000567179">
    <property type="component" value="Unassembled WGS sequence"/>
</dbReference>
<evidence type="ECO:0000259" key="3">
    <source>
        <dbReference type="SMART" id="SM00198"/>
    </source>
</evidence>
<dbReference type="PANTHER" id="PTHR10334">
    <property type="entry name" value="CYSTEINE-RICH SECRETORY PROTEIN-RELATED"/>
    <property type="match status" value="1"/>
</dbReference>
<dbReference type="InterPro" id="IPR001283">
    <property type="entry name" value="CRISP-related"/>
</dbReference>
<gene>
    <name evidence="4" type="ORF">D9619_003028</name>
</gene>
<feature type="domain" description="SCP" evidence="3">
    <location>
        <begin position="231"/>
        <end position="363"/>
    </location>
</feature>
<reference evidence="4 5" key="1">
    <citation type="journal article" date="2020" name="ISME J.">
        <title>Uncovering the hidden diversity of litter-decomposition mechanisms in mushroom-forming fungi.</title>
        <authorList>
            <person name="Floudas D."/>
            <person name="Bentzer J."/>
            <person name="Ahren D."/>
            <person name="Johansson T."/>
            <person name="Persson P."/>
            <person name="Tunlid A."/>
        </authorList>
    </citation>
    <scope>NUCLEOTIDE SEQUENCE [LARGE SCALE GENOMIC DNA]</scope>
    <source>
        <strain evidence="4 5">CBS 101986</strain>
    </source>
</reference>
<protein>
    <recommendedName>
        <fullName evidence="3">SCP domain-containing protein</fullName>
    </recommendedName>
</protein>
<keyword evidence="2" id="KW-0732">Signal</keyword>
<dbReference type="EMBL" id="JAACJJ010000056">
    <property type="protein sequence ID" value="KAF5313070.1"/>
    <property type="molecule type" value="Genomic_DNA"/>
</dbReference>
<dbReference type="OrthoDB" id="337038at2759"/>
<feature type="chain" id="PRO_5034299997" description="SCP domain-containing protein" evidence="2">
    <location>
        <begin position="23"/>
        <end position="371"/>
    </location>
</feature>
<dbReference type="PRINTS" id="PR00837">
    <property type="entry name" value="V5TPXLIKE"/>
</dbReference>
<feature type="compositionally biased region" description="Low complexity" evidence="1">
    <location>
        <begin position="207"/>
        <end position="220"/>
    </location>
</feature>
<accession>A0A8H5AXV2</accession>
<dbReference type="AlphaFoldDB" id="A0A8H5AXV2"/>
<dbReference type="InterPro" id="IPR035940">
    <property type="entry name" value="CAP_sf"/>
</dbReference>
<organism evidence="4 5">
    <name type="scientific">Psilocybe cf. subviscida</name>
    <dbReference type="NCBI Taxonomy" id="2480587"/>
    <lineage>
        <taxon>Eukaryota</taxon>
        <taxon>Fungi</taxon>
        <taxon>Dikarya</taxon>
        <taxon>Basidiomycota</taxon>
        <taxon>Agaricomycotina</taxon>
        <taxon>Agaricomycetes</taxon>
        <taxon>Agaricomycetidae</taxon>
        <taxon>Agaricales</taxon>
        <taxon>Agaricineae</taxon>
        <taxon>Strophariaceae</taxon>
        <taxon>Psilocybe</taxon>
    </lineage>
</organism>
<dbReference type="Pfam" id="PF00188">
    <property type="entry name" value="CAP"/>
    <property type="match status" value="1"/>
</dbReference>
<dbReference type="InterPro" id="IPR014044">
    <property type="entry name" value="CAP_dom"/>
</dbReference>
<proteinExistence type="predicted"/>
<evidence type="ECO:0000313" key="5">
    <source>
        <dbReference type="Proteomes" id="UP000567179"/>
    </source>
</evidence>
<dbReference type="Gene3D" id="3.40.33.10">
    <property type="entry name" value="CAP"/>
    <property type="match status" value="1"/>
</dbReference>
<feature type="region of interest" description="Disordered" evidence="1">
    <location>
        <begin position="184"/>
        <end position="229"/>
    </location>
</feature>